<dbReference type="GO" id="GO:0005737">
    <property type="term" value="C:cytoplasm"/>
    <property type="evidence" value="ECO:0007669"/>
    <property type="project" value="TreeGrafter"/>
</dbReference>
<gene>
    <name evidence="3" type="ORF">CALMAC_LOCUS10483</name>
</gene>
<reference evidence="3 4" key="1">
    <citation type="submission" date="2019-01" db="EMBL/GenBank/DDBJ databases">
        <authorList>
            <person name="Sayadi A."/>
        </authorList>
    </citation>
    <scope>NUCLEOTIDE SEQUENCE [LARGE SCALE GENOMIC DNA]</scope>
</reference>
<proteinExistence type="predicted"/>
<protein>
    <recommendedName>
        <fullName evidence="2">PPIase cyclophilin-type domain-containing protein</fullName>
    </recommendedName>
</protein>
<keyword evidence="4" id="KW-1185">Reference proteome</keyword>
<dbReference type="AlphaFoldDB" id="A0A653CN46"/>
<accession>A0A653CN46</accession>
<dbReference type="SUPFAM" id="SSF50891">
    <property type="entry name" value="Cyclophilin-like"/>
    <property type="match status" value="1"/>
</dbReference>
<organism evidence="3 4">
    <name type="scientific">Callosobruchus maculatus</name>
    <name type="common">Southern cowpea weevil</name>
    <name type="synonym">Pulse bruchid</name>
    <dbReference type="NCBI Taxonomy" id="64391"/>
    <lineage>
        <taxon>Eukaryota</taxon>
        <taxon>Metazoa</taxon>
        <taxon>Ecdysozoa</taxon>
        <taxon>Arthropoda</taxon>
        <taxon>Hexapoda</taxon>
        <taxon>Insecta</taxon>
        <taxon>Pterygota</taxon>
        <taxon>Neoptera</taxon>
        <taxon>Endopterygota</taxon>
        <taxon>Coleoptera</taxon>
        <taxon>Polyphaga</taxon>
        <taxon>Cucujiformia</taxon>
        <taxon>Chrysomeloidea</taxon>
        <taxon>Chrysomelidae</taxon>
        <taxon>Bruchinae</taxon>
        <taxon>Bruchini</taxon>
        <taxon>Callosobruchus</taxon>
    </lineage>
</organism>
<dbReference type="PANTHER" id="PTHR11071">
    <property type="entry name" value="PEPTIDYL-PROLYL CIS-TRANS ISOMERASE"/>
    <property type="match status" value="1"/>
</dbReference>
<evidence type="ECO:0000259" key="2">
    <source>
        <dbReference type="PROSITE" id="PS50072"/>
    </source>
</evidence>
<dbReference type="Pfam" id="PF00160">
    <property type="entry name" value="Pro_isomerase"/>
    <property type="match status" value="1"/>
</dbReference>
<dbReference type="InterPro" id="IPR002130">
    <property type="entry name" value="Cyclophilin-type_PPIase_dom"/>
</dbReference>
<dbReference type="PANTHER" id="PTHR11071:SF561">
    <property type="entry name" value="PEPTIDYL-PROLYL CIS-TRANS ISOMERASE D-RELATED"/>
    <property type="match status" value="1"/>
</dbReference>
<dbReference type="OrthoDB" id="408413at2759"/>
<dbReference type="CDD" id="cd00317">
    <property type="entry name" value="cyclophilin"/>
    <property type="match status" value="1"/>
</dbReference>
<evidence type="ECO:0000313" key="3">
    <source>
        <dbReference type="EMBL" id="VEN49335.1"/>
    </source>
</evidence>
<dbReference type="Gene3D" id="2.40.100.10">
    <property type="entry name" value="Cyclophilin-like"/>
    <property type="match status" value="1"/>
</dbReference>
<dbReference type="Proteomes" id="UP000410492">
    <property type="component" value="Unassembled WGS sequence"/>
</dbReference>
<sequence length="409" mass="46851">MSDASISEPTEKFLVAGIISTKEFQKSRYIVKKLHACFPKIYEMPDVRSMLNVEWAAYLTKIRRRFGKDTWKLKKCVAVFLNGEFVGDDEALMKHISKKFRFSLNMDWYNIGKCQIFQFLQNIMSNLRQLAYMTVAINNRVIGTMLFELYSDLVPLASENFLQKCKCQIGGYTGTPIQRIMPGSWIQCGGWKLPEHHMRCENYVIPHDKRGVLCMCNKKRHKNNTTQFYITLAAAPWMDYRYVAFGQLIQGEEILAAIESVPTYYESPRVPIDIVNAGEITFDPTPDYVTTDEYLAFQDNTMLLDSLIGPKYLGSPSKGSVFSMTKLMKGYYGVPYDIAHYSRIGLIEDYLGTLMLDVETEEYVPRPILKQPEEETSTSSASEYNPCSCSSLDSFIRLPDWPNASDITI</sequence>
<evidence type="ECO:0000256" key="1">
    <source>
        <dbReference type="SAM" id="MobiDB-lite"/>
    </source>
</evidence>
<dbReference type="GO" id="GO:0003755">
    <property type="term" value="F:peptidyl-prolyl cis-trans isomerase activity"/>
    <property type="evidence" value="ECO:0007669"/>
    <property type="project" value="InterPro"/>
</dbReference>
<evidence type="ECO:0000313" key="4">
    <source>
        <dbReference type="Proteomes" id="UP000410492"/>
    </source>
</evidence>
<dbReference type="PRINTS" id="PR00153">
    <property type="entry name" value="CSAPPISMRASE"/>
</dbReference>
<dbReference type="PROSITE" id="PS50072">
    <property type="entry name" value="CSA_PPIASE_2"/>
    <property type="match status" value="1"/>
</dbReference>
<name>A0A653CN46_CALMS</name>
<feature type="domain" description="PPIase cyclophilin-type" evidence="2">
    <location>
        <begin position="132"/>
        <end position="279"/>
    </location>
</feature>
<dbReference type="InterPro" id="IPR029000">
    <property type="entry name" value="Cyclophilin-like_dom_sf"/>
</dbReference>
<dbReference type="EMBL" id="CAACVG010008325">
    <property type="protein sequence ID" value="VEN49335.1"/>
    <property type="molecule type" value="Genomic_DNA"/>
</dbReference>
<feature type="region of interest" description="Disordered" evidence="1">
    <location>
        <begin position="366"/>
        <end position="385"/>
    </location>
</feature>